<dbReference type="Proteomes" id="UP001428341">
    <property type="component" value="Unassembled WGS sequence"/>
</dbReference>
<dbReference type="AlphaFoldDB" id="A0AAP0LQH7"/>
<keyword evidence="3" id="KW-1185">Reference proteome</keyword>
<gene>
    <name evidence="2" type="ORF">WN944_024335</name>
</gene>
<evidence type="ECO:0000313" key="2">
    <source>
        <dbReference type="EMBL" id="KAK9181198.1"/>
    </source>
</evidence>
<reference evidence="2 3" key="1">
    <citation type="submission" date="2024-05" db="EMBL/GenBank/DDBJ databases">
        <title>Haplotype-resolved chromosome-level genome assembly of Huyou (Citrus changshanensis).</title>
        <authorList>
            <person name="Miao C."/>
            <person name="Chen W."/>
            <person name="Wu Y."/>
            <person name="Wang L."/>
            <person name="Zhao S."/>
            <person name="Grierson D."/>
            <person name="Xu C."/>
            <person name="Chen K."/>
        </authorList>
    </citation>
    <scope>NUCLEOTIDE SEQUENCE [LARGE SCALE GENOMIC DNA]</scope>
    <source>
        <strain evidence="2">01-14</strain>
        <tissue evidence="2">Leaf</tissue>
    </source>
</reference>
<feature type="region of interest" description="Disordered" evidence="1">
    <location>
        <begin position="113"/>
        <end position="132"/>
    </location>
</feature>
<accession>A0AAP0LQH7</accession>
<comment type="caution">
    <text evidence="2">The sequence shown here is derived from an EMBL/GenBank/DDBJ whole genome shotgun (WGS) entry which is preliminary data.</text>
</comment>
<sequence length="191" mass="20898">MAAPSVAPPHIGVSITAVNSKFLFCSRGVVKYLTAQGKENYLTDKPPQGILKITINDDRELWDCPRERFGQSKNSSRIDEFLKPVYGSLKNGILTEKELPNMKESQAIASTHNFDGHGQGQTTGCGRGKKPATATIAQSGTLNVFLSISNSTPWIIDSEDQANDIFTKAEYKGTFLHLHSKLGIKNIYAPT</sequence>
<feature type="compositionally biased region" description="Gly residues" evidence="1">
    <location>
        <begin position="117"/>
        <end position="126"/>
    </location>
</feature>
<name>A0AAP0LQH7_9ROSI</name>
<protein>
    <submittedName>
        <fullName evidence="2">Uncharacterized protein</fullName>
    </submittedName>
</protein>
<evidence type="ECO:0000313" key="3">
    <source>
        <dbReference type="Proteomes" id="UP001428341"/>
    </source>
</evidence>
<organism evidence="2 3">
    <name type="scientific">Citrus x changshan-huyou</name>
    <dbReference type="NCBI Taxonomy" id="2935761"/>
    <lineage>
        <taxon>Eukaryota</taxon>
        <taxon>Viridiplantae</taxon>
        <taxon>Streptophyta</taxon>
        <taxon>Embryophyta</taxon>
        <taxon>Tracheophyta</taxon>
        <taxon>Spermatophyta</taxon>
        <taxon>Magnoliopsida</taxon>
        <taxon>eudicotyledons</taxon>
        <taxon>Gunneridae</taxon>
        <taxon>Pentapetalae</taxon>
        <taxon>rosids</taxon>
        <taxon>malvids</taxon>
        <taxon>Sapindales</taxon>
        <taxon>Rutaceae</taxon>
        <taxon>Aurantioideae</taxon>
        <taxon>Citrus</taxon>
    </lineage>
</organism>
<evidence type="ECO:0000256" key="1">
    <source>
        <dbReference type="SAM" id="MobiDB-lite"/>
    </source>
</evidence>
<dbReference type="EMBL" id="JBCGBO010000024">
    <property type="protein sequence ID" value="KAK9181198.1"/>
    <property type="molecule type" value="Genomic_DNA"/>
</dbReference>
<proteinExistence type="predicted"/>